<dbReference type="VEuPathDB" id="TrichDB:TRFO_09042"/>
<dbReference type="InterPro" id="IPR058568">
    <property type="entry name" value="Ig_TRAPPC9_Trs120_4th"/>
</dbReference>
<dbReference type="Proteomes" id="UP000179807">
    <property type="component" value="Unassembled WGS sequence"/>
</dbReference>
<protein>
    <recommendedName>
        <fullName evidence="1">Trs120/TRAPPC9 fourth Ig-like domain-containing protein</fullName>
    </recommendedName>
</protein>
<evidence type="ECO:0000313" key="2">
    <source>
        <dbReference type="EMBL" id="OHS98181.1"/>
    </source>
</evidence>
<gene>
    <name evidence="2" type="ORF">TRFO_09042</name>
</gene>
<feature type="domain" description="Trs120/TRAPPC9 fourth Ig-like" evidence="1">
    <location>
        <begin position="263"/>
        <end position="347"/>
    </location>
</feature>
<accession>A0A1J4JKU3</accession>
<reference evidence="2" key="1">
    <citation type="submission" date="2016-10" db="EMBL/GenBank/DDBJ databases">
        <authorList>
            <person name="Benchimol M."/>
            <person name="Almeida L.G."/>
            <person name="Vasconcelos A.T."/>
            <person name="Perreira-Neves A."/>
            <person name="Rosa I.A."/>
            <person name="Tasca T."/>
            <person name="Bogo M.R."/>
            <person name="de Souza W."/>
        </authorList>
    </citation>
    <scope>NUCLEOTIDE SEQUENCE [LARGE SCALE GENOMIC DNA]</scope>
    <source>
        <strain evidence="2">K</strain>
    </source>
</reference>
<evidence type="ECO:0000313" key="3">
    <source>
        <dbReference type="Proteomes" id="UP000179807"/>
    </source>
</evidence>
<evidence type="ECO:0000259" key="1">
    <source>
        <dbReference type="Pfam" id="PF26283"/>
    </source>
</evidence>
<sequence length="373" mass="41280">MTKKGDKFCKLTLSLIEPPHLLMGCSTSHFALETFSNNNNFHLPPPTPDFQLSDDQKCYSGVPVYLMVTATNKSAFQLRECRFAGTLSNGSISLTSFNSQSDCVLEPQNSISITHSHTFKFIGKLSLLCYFHFKFENTKTKAKIAEAVDFISPLAMSHIRSPGKRPVIQIMITNRYNFGMSSIEARTSAGEVLKLGKYLPPNETLSGYLYYNKPFASIEGSCAFPYATRCSVLEKVSGVLFDQSTAPLSFAIKIPRAIQALNPFVAKIAVINQSENPISGTINIKNSDITNNITNIDDHLMSGGDEAESLDFFGYNDLIVPEIHPSQKYEMCLNMIALKQGKYKFPVLEFCGNGIPPFDVTFEKGIIVIGNVQ</sequence>
<proteinExistence type="predicted"/>
<dbReference type="EMBL" id="MLAK01001071">
    <property type="protein sequence ID" value="OHS98181.1"/>
    <property type="molecule type" value="Genomic_DNA"/>
</dbReference>
<name>A0A1J4JKU3_9EUKA</name>
<comment type="caution">
    <text evidence="2">The sequence shown here is derived from an EMBL/GenBank/DDBJ whole genome shotgun (WGS) entry which is preliminary data.</text>
</comment>
<dbReference type="GeneID" id="94829355"/>
<dbReference type="AlphaFoldDB" id="A0A1J4JKU3"/>
<keyword evidence="3" id="KW-1185">Reference proteome</keyword>
<dbReference type="Pfam" id="PF26283">
    <property type="entry name" value="Ig_TRAPPC9-Trs120_4th"/>
    <property type="match status" value="1"/>
</dbReference>
<dbReference type="RefSeq" id="XP_068351318.1">
    <property type="nucleotide sequence ID" value="XM_068494651.1"/>
</dbReference>
<organism evidence="2 3">
    <name type="scientific">Tritrichomonas foetus</name>
    <dbReference type="NCBI Taxonomy" id="1144522"/>
    <lineage>
        <taxon>Eukaryota</taxon>
        <taxon>Metamonada</taxon>
        <taxon>Parabasalia</taxon>
        <taxon>Tritrichomonadida</taxon>
        <taxon>Tritrichomonadidae</taxon>
        <taxon>Tritrichomonas</taxon>
    </lineage>
</organism>